<evidence type="ECO:0000256" key="2">
    <source>
        <dbReference type="ARBA" id="ARBA00023015"/>
    </source>
</evidence>
<evidence type="ECO:0000256" key="4">
    <source>
        <dbReference type="ARBA" id="ARBA00023163"/>
    </source>
</evidence>
<dbReference type="InterPro" id="IPR007219">
    <property type="entry name" value="XnlR_reg_dom"/>
</dbReference>
<dbReference type="CDD" id="cd00067">
    <property type="entry name" value="GAL4"/>
    <property type="match status" value="1"/>
</dbReference>
<feature type="domain" description="Zn(2)-C6 fungal-type" evidence="7">
    <location>
        <begin position="17"/>
        <end position="48"/>
    </location>
</feature>
<dbReference type="PANTHER" id="PTHR47424">
    <property type="entry name" value="REGULATORY PROTEIN GAL4"/>
    <property type="match status" value="1"/>
</dbReference>
<dbReference type="GO" id="GO:0000978">
    <property type="term" value="F:RNA polymerase II cis-regulatory region sequence-specific DNA binding"/>
    <property type="evidence" value="ECO:0007669"/>
    <property type="project" value="TreeGrafter"/>
</dbReference>
<dbReference type="GO" id="GO:0005634">
    <property type="term" value="C:nucleus"/>
    <property type="evidence" value="ECO:0007669"/>
    <property type="project" value="TreeGrafter"/>
</dbReference>
<dbReference type="EMBL" id="NAJM01000034">
    <property type="protein sequence ID" value="RVX68910.1"/>
    <property type="molecule type" value="Genomic_DNA"/>
</dbReference>
<dbReference type="CDD" id="cd12148">
    <property type="entry name" value="fungal_TF_MHR"/>
    <property type="match status" value="1"/>
</dbReference>
<keyword evidence="4" id="KW-0804">Transcription</keyword>
<keyword evidence="3" id="KW-0238">DNA-binding</keyword>
<protein>
    <recommendedName>
        <fullName evidence="7">Zn(2)-C6 fungal-type domain-containing protein</fullName>
    </recommendedName>
</protein>
<dbReference type="VEuPathDB" id="FungiDB:PV10_03059"/>
<dbReference type="Pfam" id="PF04082">
    <property type="entry name" value="Fungal_trans"/>
    <property type="match status" value="1"/>
</dbReference>
<comment type="caution">
    <text evidence="8">The sequence shown here is derived from an EMBL/GenBank/DDBJ whole genome shotgun (WGS) entry which is preliminary data.</text>
</comment>
<dbReference type="GO" id="GO:0000435">
    <property type="term" value="P:positive regulation of transcription from RNA polymerase II promoter by galactose"/>
    <property type="evidence" value="ECO:0007669"/>
    <property type="project" value="TreeGrafter"/>
</dbReference>
<proteinExistence type="predicted"/>
<sequence>MPRPKVRPEDRQRAAKACLICKASKKRCDAQLPCSNCVRRNKHSQCSYEDSDLMEPPPKRQHRMSISNQSSESASNRPSQPPQSIRSDGDIATPRLLESSTMPQRLTRDRLLLSSKGEQVYIGKTASLSFLQFLRHTIRQQMGPSVFTENNRRHHMLEVNSPEDGSSHFSEDDQHKRTLVEAYHASTNGLLDLYSRDEVDTYLNTISTPNDVQGYSAIALDLIVAIGGQCRAQSPTDSRYAIRYFTRAQKAALAGMLEDPCLDMVRCFLLMAFYMLGACRRNAAFMYIGVAAKAASALGLHVTEQYHHFAPATQSVRLRTLKSLRILDILVSSILGRPVSTPTIRIDTAAFHGLHVHAGKPRDMALNASFGACSLIAEIMQTLDADNTMSLRSAEQYLKRLRDWSSSLPKDVKQFSRVFDAHLTVADQERVIGNIHVACIYYFAVMLITRPFLISHLMENLPGGVAETPGTDSAENKPADVENMAEACVDSAMYMAQICHEALQSGLLMNAMCIVKAWMFAAGLVIGFSMFAQAEPKFEMDEAFNGAREVLKKLSPHSPQAEHYYEILTGFADAIQRHRQHLAREKRRSQNKYVNQILTFDVSQNPVDVQSADTVQTSRGDLPNTNGNLASVLPESLRDLDETADFQQSFVFDPNQLPVDGGGDFDFGIFGWDNFAMQVSENFNFDTDLVWDVP</sequence>
<organism evidence="8 9">
    <name type="scientific">Exophiala mesophila</name>
    <name type="common">Black yeast-like fungus</name>
    <dbReference type="NCBI Taxonomy" id="212818"/>
    <lineage>
        <taxon>Eukaryota</taxon>
        <taxon>Fungi</taxon>
        <taxon>Dikarya</taxon>
        <taxon>Ascomycota</taxon>
        <taxon>Pezizomycotina</taxon>
        <taxon>Eurotiomycetes</taxon>
        <taxon>Chaetothyriomycetidae</taxon>
        <taxon>Chaetothyriales</taxon>
        <taxon>Herpotrichiellaceae</taxon>
        <taxon>Exophiala</taxon>
    </lineage>
</organism>
<dbReference type="Gene3D" id="4.10.240.10">
    <property type="entry name" value="Zn(2)-C6 fungal-type DNA-binding domain"/>
    <property type="match status" value="1"/>
</dbReference>
<evidence type="ECO:0000313" key="8">
    <source>
        <dbReference type="EMBL" id="RVX68910.1"/>
    </source>
</evidence>
<reference evidence="8 9" key="1">
    <citation type="submission" date="2017-03" db="EMBL/GenBank/DDBJ databases">
        <title>Genomes of endolithic fungi from Antarctica.</title>
        <authorList>
            <person name="Coleine C."/>
            <person name="Masonjones S."/>
            <person name="Stajich J.E."/>
        </authorList>
    </citation>
    <scope>NUCLEOTIDE SEQUENCE [LARGE SCALE GENOMIC DNA]</scope>
    <source>
        <strain evidence="8 9">CCFEE 6314</strain>
    </source>
</reference>
<dbReference type="Proteomes" id="UP000288859">
    <property type="component" value="Unassembled WGS sequence"/>
</dbReference>
<dbReference type="InterPro" id="IPR051127">
    <property type="entry name" value="Fungal_SecMet_Regulators"/>
</dbReference>
<evidence type="ECO:0000256" key="6">
    <source>
        <dbReference type="SAM" id="MobiDB-lite"/>
    </source>
</evidence>
<evidence type="ECO:0000256" key="5">
    <source>
        <dbReference type="ARBA" id="ARBA00023242"/>
    </source>
</evidence>
<keyword evidence="1" id="KW-0479">Metal-binding</keyword>
<evidence type="ECO:0000256" key="1">
    <source>
        <dbReference type="ARBA" id="ARBA00022723"/>
    </source>
</evidence>
<dbReference type="PROSITE" id="PS00463">
    <property type="entry name" value="ZN2_CY6_FUNGAL_1"/>
    <property type="match status" value="1"/>
</dbReference>
<dbReference type="InterPro" id="IPR001138">
    <property type="entry name" value="Zn2Cys6_DnaBD"/>
</dbReference>
<dbReference type="InterPro" id="IPR036864">
    <property type="entry name" value="Zn2-C6_fun-type_DNA-bd_sf"/>
</dbReference>
<dbReference type="GO" id="GO:0008270">
    <property type="term" value="F:zinc ion binding"/>
    <property type="evidence" value="ECO:0007669"/>
    <property type="project" value="InterPro"/>
</dbReference>
<accession>A0A438MYX3</accession>
<name>A0A438MYX3_EXOME</name>
<dbReference type="GO" id="GO:0006351">
    <property type="term" value="P:DNA-templated transcription"/>
    <property type="evidence" value="ECO:0007669"/>
    <property type="project" value="InterPro"/>
</dbReference>
<dbReference type="Pfam" id="PF00172">
    <property type="entry name" value="Zn_clus"/>
    <property type="match status" value="1"/>
</dbReference>
<evidence type="ECO:0000313" key="9">
    <source>
        <dbReference type="Proteomes" id="UP000288859"/>
    </source>
</evidence>
<gene>
    <name evidence="8" type="ORF">B0A52_07565</name>
</gene>
<keyword evidence="2" id="KW-0805">Transcription regulation</keyword>
<keyword evidence="5" id="KW-0539">Nucleus</keyword>
<dbReference type="OrthoDB" id="4064873at2759"/>
<dbReference type="SMART" id="SM00066">
    <property type="entry name" value="GAL4"/>
    <property type="match status" value="1"/>
</dbReference>
<feature type="region of interest" description="Disordered" evidence="6">
    <location>
        <begin position="45"/>
        <end position="103"/>
    </location>
</feature>
<dbReference type="PROSITE" id="PS50048">
    <property type="entry name" value="ZN2_CY6_FUNGAL_2"/>
    <property type="match status" value="1"/>
</dbReference>
<dbReference type="SUPFAM" id="SSF57701">
    <property type="entry name" value="Zn2/Cys6 DNA-binding domain"/>
    <property type="match status" value="1"/>
</dbReference>
<dbReference type="AlphaFoldDB" id="A0A438MYX3"/>
<evidence type="ECO:0000256" key="3">
    <source>
        <dbReference type="ARBA" id="ARBA00023125"/>
    </source>
</evidence>
<dbReference type="PANTHER" id="PTHR47424:SF9">
    <property type="entry name" value="TAH-2"/>
    <property type="match status" value="1"/>
</dbReference>
<dbReference type="GO" id="GO:0000981">
    <property type="term" value="F:DNA-binding transcription factor activity, RNA polymerase II-specific"/>
    <property type="evidence" value="ECO:0007669"/>
    <property type="project" value="InterPro"/>
</dbReference>
<evidence type="ECO:0000259" key="7">
    <source>
        <dbReference type="PROSITE" id="PS50048"/>
    </source>
</evidence>
<feature type="compositionally biased region" description="Low complexity" evidence="6">
    <location>
        <begin position="65"/>
        <end position="78"/>
    </location>
</feature>